<gene>
    <name evidence="1" type="ORF">AAE3_LOCUS5575</name>
</gene>
<dbReference type="Proteomes" id="UP000467700">
    <property type="component" value="Unassembled WGS sequence"/>
</dbReference>
<comment type="caution">
    <text evidence="1">The sequence shown here is derived from an EMBL/GenBank/DDBJ whole genome shotgun (WGS) entry which is preliminary data.</text>
</comment>
<reference evidence="1 2" key="1">
    <citation type="submission" date="2020-01" db="EMBL/GenBank/DDBJ databases">
        <authorList>
            <person name="Gupta K D."/>
        </authorList>
    </citation>
    <scope>NUCLEOTIDE SEQUENCE [LARGE SCALE GENOMIC DNA]</scope>
</reference>
<sequence length="165" mass="18008">MHHAPTPHPLGATSSRSCVPGGSERFFQGFHLLYTQYLPPGPVQRAKLWHQDTSQHLLWVSVRSNRQPAHEDIALDVQLAACPSRARCAVPIITEKPFALVFDLHSSYYPSNSNGPSLPPSMSAAEFLFGKGVIGVRSERQRSPVGSMNCVVSTTDRDSGLTSVN</sequence>
<evidence type="ECO:0000313" key="1">
    <source>
        <dbReference type="EMBL" id="CAA7263488.1"/>
    </source>
</evidence>
<dbReference type="AlphaFoldDB" id="A0A8S0X0I7"/>
<organism evidence="1 2">
    <name type="scientific">Cyclocybe aegerita</name>
    <name type="common">Black poplar mushroom</name>
    <name type="synonym">Agrocybe aegerita</name>
    <dbReference type="NCBI Taxonomy" id="1973307"/>
    <lineage>
        <taxon>Eukaryota</taxon>
        <taxon>Fungi</taxon>
        <taxon>Dikarya</taxon>
        <taxon>Basidiomycota</taxon>
        <taxon>Agaricomycotina</taxon>
        <taxon>Agaricomycetes</taxon>
        <taxon>Agaricomycetidae</taxon>
        <taxon>Agaricales</taxon>
        <taxon>Agaricineae</taxon>
        <taxon>Bolbitiaceae</taxon>
        <taxon>Cyclocybe</taxon>
    </lineage>
</organism>
<evidence type="ECO:0000313" key="2">
    <source>
        <dbReference type="Proteomes" id="UP000467700"/>
    </source>
</evidence>
<accession>A0A8S0X0I7</accession>
<name>A0A8S0X0I7_CYCAE</name>
<protein>
    <submittedName>
        <fullName evidence="1">Uncharacterized protein</fullName>
    </submittedName>
</protein>
<keyword evidence="2" id="KW-1185">Reference proteome</keyword>
<proteinExistence type="predicted"/>
<dbReference type="EMBL" id="CACVBS010000039">
    <property type="protein sequence ID" value="CAA7263488.1"/>
    <property type="molecule type" value="Genomic_DNA"/>
</dbReference>